<evidence type="ECO:0000256" key="1">
    <source>
        <dbReference type="SAM" id="SignalP"/>
    </source>
</evidence>
<dbReference type="InterPro" id="IPR032347">
    <property type="entry name" value="DUF4864"/>
</dbReference>
<reference evidence="2" key="1">
    <citation type="submission" date="2021-10" db="EMBL/GenBank/DDBJ databases">
        <title>Loktanella gaetbuli sp. nov., isolated from a tidal flat.</title>
        <authorList>
            <person name="Park S."/>
            <person name="Yoon J.-H."/>
        </authorList>
    </citation>
    <scope>NUCLEOTIDE SEQUENCE</scope>
    <source>
        <strain evidence="2">TSTF-M6</strain>
    </source>
</reference>
<sequence>MRVELMAILVVGALAGPVQAQVAAPSEAPVTAVQGIEDVITNQLDALRDRDVDLAFTYASPMIQRLFGGPENFGRMVSQGYPMVWNNSSSRFVAQQDLGARILQQVMIQDASGGLHMLEYAMIQIDGAWKIDGVSVLPLPDVGV</sequence>
<keyword evidence="3" id="KW-1185">Reference proteome</keyword>
<protein>
    <submittedName>
        <fullName evidence="2">DUF4864 domain-containing protein</fullName>
    </submittedName>
</protein>
<comment type="caution">
    <text evidence="2">The sequence shown here is derived from an EMBL/GenBank/DDBJ whole genome shotgun (WGS) entry which is preliminary data.</text>
</comment>
<organism evidence="2 3">
    <name type="scientific">Loktanella gaetbuli</name>
    <dbReference type="NCBI Taxonomy" id="2881335"/>
    <lineage>
        <taxon>Bacteria</taxon>
        <taxon>Pseudomonadati</taxon>
        <taxon>Pseudomonadota</taxon>
        <taxon>Alphaproteobacteria</taxon>
        <taxon>Rhodobacterales</taxon>
        <taxon>Roseobacteraceae</taxon>
        <taxon>Loktanella</taxon>
    </lineage>
</organism>
<dbReference type="Pfam" id="PF16156">
    <property type="entry name" value="DUF4864"/>
    <property type="match status" value="1"/>
</dbReference>
<keyword evidence="1" id="KW-0732">Signal</keyword>
<dbReference type="Proteomes" id="UP001138961">
    <property type="component" value="Unassembled WGS sequence"/>
</dbReference>
<feature type="signal peptide" evidence="1">
    <location>
        <begin position="1"/>
        <end position="20"/>
    </location>
</feature>
<accession>A0ABS8BT39</accession>
<evidence type="ECO:0000313" key="2">
    <source>
        <dbReference type="EMBL" id="MCB5198734.1"/>
    </source>
</evidence>
<evidence type="ECO:0000313" key="3">
    <source>
        <dbReference type="Proteomes" id="UP001138961"/>
    </source>
</evidence>
<gene>
    <name evidence="2" type="ORF">LGQ03_05730</name>
</gene>
<name>A0ABS8BT39_9RHOB</name>
<dbReference type="EMBL" id="JAJATZ010000002">
    <property type="protein sequence ID" value="MCB5198734.1"/>
    <property type="molecule type" value="Genomic_DNA"/>
</dbReference>
<proteinExistence type="predicted"/>
<feature type="chain" id="PRO_5045207208" evidence="1">
    <location>
        <begin position="21"/>
        <end position="144"/>
    </location>
</feature>
<dbReference type="RefSeq" id="WP_090160373.1">
    <property type="nucleotide sequence ID" value="NZ_JAJATZ010000002.1"/>
</dbReference>